<proteinExistence type="predicted"/>
<dbReference type="GO" id="GO:0046820">
    <property type="term" value="F:4-amino-4-deoxychorismate synthase activity"/>
    <property type="evidence" value="ECO:0007669"/>
    <property type="project" value="TreeGrafter"/>
</dbReference>
<dbReference type="InterPro" id="IPR015890">
    <property type="entry name" value="Chorismate_C"/>
</dbReference>
<sequence>MHVPALMRVETYATVHQLVSTVRGRLRDEQTVVSCVKACFPGGSMTGAPKKRTMEIIDELEASARGVFSGAIGFPACNGTADLNIAIRTAVFAGGRMQIGAGGAIVLDSDPAEEFQEMLLKADVRSQGHATVGSVPKFVGGDGGLTGHRFLRLERFSPVSLAGPPVDAGDLRTGEGLLRDHRRRV</sequence>
<dbReference type="GO" id="GO:0008153">
    <property type="term" value="P:4-aminobenzoate biosynthetic process"/>
    <property type="evidence" value="ECO:0007669"/>
    <property type="project" value="TreeGrafter"/>
</dbReference>
<dbReference type="EMBL" id="JAGSXH010000006">
    <property type="protein sequence ID" value="MBS2962028.1"/>
    <property type="molecule type" value="Genomic_DNA"/>
</dbReference>
<comment type="caution">
    <text evidence="2">The sequence shown here is derived from an EMBL/GenBank/DDBJ whole genome shotgun (WGS) entry which is preliminary data.</text>
</comment>
<dbReference type="Gene3D" id="3.60.120.10">
    <property type="entry name" value="Anthranilate synthase"/>
    <property type="match status" value="1"/>
</dbReference>
<dbReference type="PRINTS" id="PR00095">
    <property type="entry name" value="ANTSNTHASEI"/>
</dbReference>
<keyword evidence="3" id="KW-1185">Reference proteome</keyword>
<accession>A0A8J7WIN8</accession>
<dbReference type="Proteomes" id="UP000677913">
    <property type="component" value="Unassembled WGS sequence"/>
</dbReference>
<organism evidence="2 3">
    <name type="scientific">Actinocrinis puniceicyclus</name>
    <dbReference type="NCBI Taxonomy" id="977794"/>
    <lineage>
        <taxon>Bacteria</taxon>
        <taxon>Bacillati</taxon>
        <taxon>Actinomycetota</taxon>
        <taxon>Actinomycetes</taxon>
        <taxon>Catenulisporales</taxon>
        <taxon>Actinospicaceae</taxon>
        <taxon>Actinocrinis</taxon>
    </lineage>
</organism>
<feature type="domain" description="Chorismate-utilising enzyme C-terminal" evidence="1">
    <location>
        <begin position="2"/>
        <end position="121"/>
    </location>
</feature>
<dbReference type="AlphaFoldDB" id="A0A8J7WIN8"/>
<evidence type="ECO:0000313" key="2">
    <source>
        <dbReference type="EMBL" id="MBS2962028.1"/>
    </source>
</evidence>
<protein>
    <submittedName>
        <fullName evidence="2">Chorismate-binding protein</fullName>
    </submittedName>
</protein>
<dbReference type="SUPFAM" id="SSF56322">
    <property type="entry name" value="ADC synthase"/>
    <property type="match status" value="1"/>
</dbReference>
<dbReference type="InterPro" id="IPR019999">
    <property type="entry name" value="Anth_synth_I-like"/>
</dbReference>
<dbReference type="PANTHER" id="PTHR11236">
    <property type="entry name" value="AMINOBENZOATE/ANTHRANILATE SYNTHASE"/>
    <property type="match status" value="1"/>
</dbReference>
<dbReference type="Pfam" id="PF00425">
    <property type="entry name" value="Chorismate_bind"/>
    <property type="match status" value="1"/>
</dbReference>
<dbReference type="GO" id="GO:0005737">
    <property type="term" value="C:cytoplasm"/>
    <property type="evidence" value="ECO:0007669"/>
    <property type="project" value="TreeGrafter"/>
</dbReference>
<dbReference type="GO" id="GO:0000162">
    <property type="term" value="P:L-tryptophan biosynthetic process"/>
    <property type="evidence" value="ECO:0007669"/>
    <property type="project" value="TreeGrafter"/>
</dbReference>
<evidence type="ECO:0000259" key="1">
    <source>
        <dbReference type="Pfam" id="PF00425"/>
    </source>
</evidence>
<reference evidence="2" key="1">
    <citation type="submission" date="2021-04" db="EMBL/GenBank/DDBJ databases">
        <title>Genome based classification of Actinospica acidithermotolerans sp. nov., an actinobacterium isolated from an Indonesian hot spring.</title>
        <authorList>
            <person name="Kusuma A.B."/>
            <person name="Putra K.E."/>
            <person name="Nafisah S."/>
            <person name="Loh J."/>
            <person name="Nouioui I."/>
            <person name="Goodfellow M."/>
        </authorList>
    </citation>
    <scope>NUCLEOTIDE SEQUENCE</scope>
    <source>
        <strain evidence="2">DSM 45618</strain>
    </source>
</reference>
<gene>
    <name evidence="2" type="ORF">KGA66_03140</name>
</gene>
<name>A0A8J7WIN8_9ACTN</name>
<dbReference type="InterPro" id="IPR005801">
    <property type="entry name" value="ADC_synthase"/>
</dbReference>
<evidence type="ECO:0000313" key="3">
    <source>
        <dbReference type="Proteomes" id="UP000677913"/>
    </source>
</evidence>
<dbReference type="PANTHER" id="PTHR11236:SF18">
    <property type="entry name" value="AMINODEOXYCHORISMATE SYNTHASE"/>
    <property type="match status" value="1"/>
</dbReference>